<proteinExistence type="predicted"/>
<feature type="non-terminal residue" evidence="1">
    <location>
        <position position="1"/>
    </location>
</feature>
<name>A0A2T3ZP67_TRIA4</name>
<organism evidence="1 2">
    <name type="scientific">Trichoderma asperellum (strain ATCC 204424 / CBS 433.97 / NBRC 101777)</name>
    <dbReference type="NCBI Taxonomy" id="1042311"/>
    <lineage>
        <taxon>Eukaryota</taxon>
        <taxon>Fungi</taxon>
        <taxon>Dikarya</taxon>
        <taxon>Ascomycota</taxon>
        <taxon>Pezizomycotina</taxon>
        <taxon>Sordariomycetes</taxon>
        <taxon>Hypocreomycetidae</taxon>
        <taxon>Hypocreales</taxon>
        <taxon>Hypocreaceae</taxon>
        <taxon>Trichoderma</taxon>
    </lineage>
</organism>
<evidence type="ECO:0000313" key="2">
    <source>
        <dbReference type="Proteomes" id="UP000240493"/>
    </source>
</evidence>
<sequence length="175" mass="19771">VANLMMFTISNAPAMRYIVWKQVFETLSTTPPAQQTRPRLMDLLRPAIQQEEAMWAYMEDLEESMSVDSLRRLAPGQLTFRIRDLMGLEDTNEDPMDTVSAAQPDMAEAYLGPMIAILQYIANDGIESETAVQQTLAVEIFEDFWKGLVSDLMKGKLAYAMREHLGLLEGHSAPR</sequence>
<dbReference type="AlphaFoldDB" id="A0A2T3ZP67"/>
<keyword evidence="2" id="KW-1185">Reference proteome</keyword>
<reference evidence="1 2" key="1">
    <citation type="submission" date="2016-07" db="EMBL/GenBank/DDBJ databases">
        <title>Multiple horizontal gene transfer events from other fungi enriched the ability of initially mycotrophic Trichoderma (Ascomycota) to feed on dead plant biomass.</title>
        <authorList>
            <consortium name="DOE Joint Genome Institute"/>
            <person name="Aerts A."/>
            <person name="Atanasova L."/>
            <person name="Chenthamara K."/>
            <person name="Zhang J."/>
            <person name="Grujic M."/>
            <person name="Henrissat B."/>
            <person name="Kuo A."/>
            <person name="Salamov A."/>
            <person name="Lipzen A."/>
            <person name="Labutti K."/>
            <person name="Barry K."/>
            <person name="Miao Y."/>
            <person name="Rahimi M.J."/>
            <person name="Shen Q."/>
            <person name="Grigoriev I.V."/>
            <person name="Kubicek C.P."/>
            <person name="Druzhinina I.S."/>
        </authorList>
    </citation>
    <scope>NUCLEOTIDE SEQUENCE [LARGE SCALE GENOMIC DNA]</scope>
    <source>
        <strain evidence="1 2">CBS 433.97</strain>
    </source>
</reference>
<dbReference type="OrthoDB" id="10548117at2759"/>
<accession>A0A2T3ZP67</accession>
<gene>
    <name evidence="1" type="ORF">M441DRAFT_127986</name>
</gene>
<evidence type="ECO:0000313" key="1">
    <source>
        <dbReference type="EMBL" id="PTB46572.1"/>
    </source>
</evidence>
<dbReference type="Proteomes" id="UP000240493">
    <property type="component" value="Unassembled WGS sequence"/>
</dbReference>
<dbReference type="EMBL" id="KZ679256">
    <property type="protein sequence ID" value="PTB46572.1"/>
    <property type="molecule type" value="Genomic_DNA"/>
</dbReference>
<protein>
    <submittedName>
        <fullName evidence="1">Uncharacterized protein</fullName>
    </submittedName>
</protein>